<proteinExistence type="inferred from homology"/>
<accession>A0ABU8W9Q0</accession>
<dbReference type="InterPro" id="IPR003423">
    <property type="entry name" value="OMP_efflux"/>
</dbReference>
<protein>
    <submittedName>
        <fullName evidence="4">TolC family protein</fullName>
    </submittedName>
</protein>
<evidence type="ECO:0000256" key="3">
    <source>
        <dbReference type="SAM" id="SignalP"/>
    </source>
</evidence>
<dbReference type="Gene3D" id="1.20.1600.10">
    <property type="entry name" value="Outer membrane efflux proteins (OEP)"/>
    <property type="match status" value="1"/>
</dbReference>
<evidence type="ECO:0000313" key="4">
    <source>
        <dbReference type="EMBL" id="MEJ8826026.1"/>
    </source>
</evidence>
<feature type="chain" id="PRO_5046276740" evidence="3">
    <location>
        <begin position="16"/>
        <end position="466"/>
    </location>
</feature>
<keyword evidence="5" id="KW-1185">Reference proteome</keyword>
<comment type="caution">
    <text evidence="4">The sequence shown here is derived from an EMBL/GenBank/DDBJ whole genome shotgun (WGS) entry which is preliminary data.</text>
</comment>
<gene>
    <name evidence="4" type="ORF">WKW80_29035</name>
</gene>
<dbReference type="EMBL" id="JBBKZV010000028">
    <property type="protein sequence ID" value="MEJ8826026.1"/>
    <property type="molecule type" value="Genomic_DNA"/>
</dbReference>
<dbReference type="NCBIfam" id="TIGR01845">
    <property type="entry name" value="outer_NodT"/>
    <property type="match status" value="1"/>
</dbReference>
<dbReference type="Proteomes" id="UP001363010">
    <property type="component" value="Unassembled WGS sequence"/>
</dbReference>
<keyword evidence="3" id="KW-0732">Signal</keyword>
<organism evidence="4 5">
    <name type="scientific">Variovorax humicola</name>
    <dbReference type="NCBI Taxonomy" id="1769758"/>
    <lineage>
        <taxon>Bacteria</taxon>
        <taxon>Pseudomonadati</taxon>
        <taxon>Pseudomonadota</taxon>
        <taxon>Betaproteobacteria</taxon>
        <taxon>Burkholderiales</taxon>
        <taxon>Comamonadaceae</taxon>
        <taxon>Variovorax</taxon>
    </lineage>
</organism>
<dbReference type="Gene3D" id="2.20.200.10">
    <property type="entry name" value="Outer membrane efflux proteins (OEP)"/>
    <property type="match status" value="1"/>
</dbReference>
<name>A0ABU8W9Q0_9BURK</name>
<sequence>MTSSCMHFWAALALAGLGATGCSLKTAPDQAALVSDGLPNVVMPGGWKAGALPGTVRNDWVASFGDPVLTQLVTEALEFNIDLRASAARIEQAAAGVRAAGAQAMPVVDFLGRRGGKLGGDGSGLNGWLVSASWELDLWGRVRYARRSAEDQFASTQADMAAARQSIAALVAKAWFLATEVSLQRQLARQMSSSSEQSLSLADQRLKIGASSEVDVAQARANRQAFLDAEKQLELAYTKALRALEVLLGRYPAAELKATDKWPRVDLPVEAGVPSELLERRPDIVAAQRRVAAAFNRTQEAQAARLPRVSLTAGVSSITSELFVLKNRDNPIAGGGISMLFPLFHGGALQAQVDARTAEQNQAVAAWAQTALKAFNEVESALAEEATLRQREPIIEAQVRDAQRGLELQNSRYRVGSGDMRSVTQQQMSVYAVRSNLLRVQAEQRVQRVNLVLALGGGFGSGDAKE</sequence>
<evidence type="ECO:0000256" key="1">
    <source>
        <dbReference type="ARBA" id="ARBA00007613"/>
    </source>
</evidence>
<keyword evidence="2" id="KW-0449">Lipoprotein</keyword>
<comment type="similarity">
    <text evidence="1 2">Belongs to the outer membrane factor (OMF) (TC 1.B.17) family.</text>
</comment>
<evidence type="ECO:0000256" key="2">
    <source>
        <dbReference type="RuleBase" id="RU362097"/>
    </source>
</evidence>
<dbReference type="PANTHER" id="PTHR30203">
    <property type="entry name" value="OUTER MEMBRANE CATION EFFLUX PROTEIN"/>
    <property type="match status" value="1"/>
</dbReference>
<comment type="subcellular location">
    <subcellularLocation>
        <location evidence="2">Cell membrane</location>
        <topology evidence="2">Lipid-anchor</topology>
    </subcellularLocation>
</comment>
<keyword evidence="2" id="KW-1134">Transmembrane beta strand</keyword>
<keyword evidence="2" id="KW-0472">Membrane</keyword>
<keyword evidence="2" id="KW-0812">Transmembrane</keyword>
<feature type="signal peptide" evidence="3">
    <location>
        <begin position="1"/>
        <end position="15"/>
    </location>
</feature>
<dbReference type="Pfam" id="PF02321">
    <property type="entry name" value="OEP"/>
    <property type="match status" value="2"/>
</dbReference>
<keyword evidence="2" id="KW-0564">Palmitate</keyword>
<evidence type="ECO:0000313" key="5">
    <source>
        <dbReference type="Proteomes" id="UP001363010"/>
    </source>
</evidence>
<dbReference type="RefSeq" id="WP_340367060.1">
    <property type="nucleotide sequence ID" value="NZ_JBBKZV010000028.1"/>
</dbReference>
<dbReference type="InterPro" id="IPR010131">
    <property type="entry name" value="MdtP/NodT-like"/>
</dbReference>
<dbReference type="SUPFAM" id="SSF56954">
    <property type="entry name" value="Outer membrane efflux proteins (OEP)"/>
    <property type="match status" value="1"/>
</dbReference>
<reference evidence="4 5" key="1">
    <citation type="submission" date="2024-03" db="EMBL/GenBank/DDBJ databases">
        <title>Novel species of the genus Variovorax.</title>
        <authorList>
            <person name="Liu Q."/>
            <person name="Xin Y.-H."/>
        </authorList>
    </citation>
    <scope>NUCLEOTIDE SEQUENCE [LARGE SCALE GENOMIC DNA]</scope>
    <source>
        <strain evidence="4 5">KACC 18501</strain>
    </source>
</reference>